<evidence type="ECO:0000313" key="2">
    <source>
        <dbReference type="RefSeq" id="XP_075086362.1"/>
    </source>
</evidence>
<dbReference type="RefSeq" id="XP_075086362.1">
    <property type="nucleotide sequence ID" value="XM_075230261.1"/>
</dbReference>
<proteinExistence type="predicted"/>
<protein>
    <submittedName>
        <fullName evidence="2">Uncharacterized protein LOC142169060</fullName>
    </submittedName>
</protein>
<evidence type="ECO:0000313" key="1">
    <source>
        <dbReference type="Proteomes" id="UP000790787"/>
    </source>
</evidence>
<dbReference type="Proteomes" id="UP000790787">
    <property type="component" value="Chromosome 14"/>
</dbReference>
<reference evidence="1" key="1">
    <citation type="journal article" date="2014" name="Nat. Commun.">
        <title>The tobacco genome sequence and its comparison with those of tomato and potato.</title>
        <authorList>
            <person name="Sierro N."/>
            <person name="Battey J.N."/>
            <person name="Ouadi S."/>
            <person name="Bakaher N."/>
            <person name="Bovet L."/>
            <person name="Willig A."/>
            <person name="Goepfert S."/>
            <person name="Peitsch M.C."/>
            <person name="Ivanov N.V."/>
        </authorList>
    </citation>
    <scope>NUCLEOTIDE SEQUENCE [LARGE SCALE GENOMIC DNA]</scope>
</reference>
<organism evidence="1 2">
    <name type="scientific">Nicotiana tabacum</name>
    <name type="common">Common tobacco</name>
    <dbReference type="NCBI Taxonomy" id="4097"/>
    <lineage>
        <taxon>Eukaryota</taxon>
        <taxon>Viridiplantae</taxon>
        <taxon>Streptophyta</taxon>
        <taxon>Embryophyta</taxon>
        <taxon>Tracheophyta</taxon>
        <taxon>Spermatophyta</taxon>
        <taxon>Magnoliopsida</taxon>
        <taxon>eudicotyledons</taxon>
        <taxon>Gunneridae</taxon>
        <taxon>Pentapetalae</taxon>
        <taxon>asterids</taxon>
        <taxon>lamiids</taxon>
        <taxon>Solanales</taxon>
        <taxon>Solanaceae</taxon>
        <taxon>Nicotianoideae</taxon>
        <taxon>Nicotianeae</taxon>
        <taxon>Nicotiana</taxon>
    </lineage>
</organism>
<keyword evidence="1" id="KW-1185">Reference proteome</keyword>
<gene>
    <name evidence="2" type="primary">LOC142169060</name>
</gene>
<name>A0AC58SN24_TOBAC</name>
<sequence>MEKVNEGKNKTESKFRGEQKGKEKHILENEVVTNPHFVPLPFPQKMKREKLDKQFSKFLVILKQLYINIPFTYALTQMPSYAKFLQEILSSKRKLEEVSVVKLTEKYSAILQNKLPQKTWKLELGEMKDAGVSLQLADQSTKRPKENIENILVRVNKFVFPLDFIVLEIEKNTEAPLILGRPFCATWRANIDVHRGQLMLRVDHERVIFDL</sequence>
<reference evidence="2" key="2">
    <citation type="submission" date="2025-08" db="UniProtKB">
        <authorList>
            <consortium name="RefSeq"/>
        </authorList>
    </citation>
    <scope>IDENTIFICATION</scope>
    <source>
        <tissue evidence="2">Leaf</tissue>
    </source>
</reference>
<accession>A0AC58SN24</accession>